<dbReference type="InterPro" id="IPR052895">
    <property type="entry name" value="HetReg/Transcr_Mod"/>
</dbReference>
<reference evidence="2" key="1">
    <citation type="journal article" date="2020" name="Stud. Mycol.">
        <title>101 Dothideomycetes genomes: a test case for predicting lifestyles and emergence of pathogens.</title>
        <authorList>
            <person name="Haridas S."/>
            <person name="Albert R."/>
            <person name="Binder M."/>
            <person name="Bloem J."/>
            <person name="Labutti K."/>
            <person name="Salamov A."/>
            <person name="Andreopoulos B."/>
            <person name="Baker S."/>
            <person name="Barry K."/>
            <person name="Bills G."/>
            <person name="Bluhm B."/>
            <person name="Cannon C."/>
            <person name="Castanera R."/>
            <person name="Culley D."/>
            <person name="Daum C."/>
            <person name="Ezra D."/>
            <person name="Gonzalez J."/>
            <person name="Henrissat B."/>
            <person name="Kuo A."/>
            <person name="Liang C."/>
            <person name="Lipzen A."/>
            <person name="Lutzoni F."/>
            <person name="Magnuson J."/>
            <person name="Mondo S."/>
            <person name="Nolan M."/>
            <person name="Ohm R."/>
            <person name="Pangilinan J."/>
            <person name="Park H.-J."/>
            <person name="Ramirez L."/>
            <person name="Alfaro M."/>
            <person name="Sun H."/>
            <person name="Tritt A."/>
            <person name="Yoshinaga Y."/>
            <person name="Zwiers L.-H."/>
            <person name="Turgeon B."/>
            <person name="Goodwin S."/>
            <person name="Spatafora J."/>
            <person name="Crous P."/>
            <person name="Grigoriev I."/>
        </authorList>
    </citation>
    <scope>NUCLEOTIDE SEQUENCE</scope>
    <source>
        <strain evidence="2">CBS 116435</strain>
    </source>
</reference>
<organism evidence="2 3">
    <name type="scientific">Polychaeton citri CBS 116435</name>
    <dbReference type="NCBI Taxonomy" id="1314669"/>
    <lineage>
        <taxon>Eukaryota</taxon>
        <taxon>Fungi</taxon>
        <taxon>Dikarya</taxon>
        <taxon>Ascomycota</taxon>
        <taxon>Pezizomycotina</taxon>
        <taxon>Dothideomycetes</taxon>
        <taxon>Dothideomycetidae</taxon>
        <taxon>Capnodiales</taxon>
        <taxon>Capnodiaceae</taxon>
        <taxon>Polychaeton</taxon>
    </lineage>
</organism>
<dbReference type="InterPro" id="IPR010730">
    <property type="entry name" value="HET"/>
</dbReference>
<dbReference type="Pfam" id="PF06985">
    <property type="entry name" value="HET"/>
    <property type="match status" value="1"/>
</dbReference>
<comment type="caution">
    <text evidence="2">The sequence shown here is derived from an EMBL/GenBank/DDBJ whole genome shotgun (WGS) entry which is preliminary data.</text>
</comment>
<proteinExistence type="predicted"/>
<evidence type="ECO:0000313" key="3">
    <source>
        <dbReference type="Proteomes" id="UP000799441"/>
    </source>
</evidence>
<dbReference type="AlphaFoldDB" id="A0A9P4URC7"/>
<gene>
    <name evidence="2" type="ORF">K431DRAFT_203387</name>
</gene>
<feature type="non-terminal residue" evidence="2">
    <location>
        <position position="86"/>
    </location>
</feature>
<dbReference type="EMBL" id="MU003782">
    <property type="protein sequence ID" value="KAF2722431.1"/>
    <property type="molecule type" value="Genomic_DNA"/>
</dbReference>
<protein>
    <submittedName>
        <fullName evidence="2">Heterokaryon incompatibility</fullName>
    </submittedName>
</protein>
<sequence length="86" mass="9708">KYVAVSYAWGASTSNFTSIRVDGYKYIITAKHVAAALRMLRSQHEPVYVWLDCVCINQADNTERGHQVSLMKDVFTQASKVVIWLG</sequence>
<accession>A0A9P4URC7</accession>
<dbReference type="PANTHER" id="PTHR24148:SF64">
    <property type="entry name" value="HETEROKARYON INCOMPATIBILITY DOMAIN-CONTAINING PROTEIN"/>
    <property type="match status" value="1"/>
</dbReference>
<dbReference type="PANTHER" id="PTHR24148">
    <property type="entry name" value="ANKYRIN REPEAT DOMAIN-CONTAINING PROTEIN 39 HOMOLOG-RELATED"/>
    <property type="match status" value="1"/>
</dbReference>
<name>A0A9P4URC7_9PEZI</name>
<keyword evidence="3" id="KW-1185">Reference proteome</keyword>
<dbReference type="Proteomes" id="UP000799441">
    <property type="component" value="Unassembled WGS sequence"/>
</dbReference>
<evidence type="ECO:0000259" key="1">
    <source>
        <dbReference type="Pfam" id="PF06985"/>
    </source>
</evidence>
<evidence type="ECO:0000313" key="2">
    <source>
        <dbReference type="EMBL" id="KAF2722431.1"/>
    </source>
</evidence>
<feature type="non-terminal residue" evidence="2">
    <location>
        <position position="1"/>
    </location>
</feature>
<feature type="domain" description="Heterokaryon incompatibility" evidence="1">
    <location>
        <begin position="2"/>
        <end position="86"/>
    </location>
</feature>
<dbReference type="OrthoDB" id="2157530at2759"/>